<feature type="compositionally biased region" description="Basic and acidic residues" evidence="8">
    <location>
        <begin position="826"/>
        <end position="835"/>
    </location>
</feature>
<dbReference type="EMBL" id="GL883108">
    <property type="protein sequence ID" value="EGG06528.1"/>
    <property type="molecule type" value="Genomic_DNA"/>
</dbReference>
<dbReference type="Proteomes" id="UP000001072">
    <property type="component" value="Unassembled WGS sequence"/>
</dbReference>
<feature type="domain" description="FHA" evidence="9">
    <location>
        <begin position="89"/>
        <end position="186"/>
    </location>
</feature>
<organism evidence="12">
    <name type="scientific">Melampsora larici-populina (strain 98AG31 / pathotype 3-4-7)</name>
    <name type="common">Poplar leaf rust fungus</name>
    <dbReference type="NCBI Taxonomy" id="747676"/>
    <lineage>
        <taxon>Eukaryota</taxon>
        <taxon>Fungi</taxon>
        <taxon>Dikarya</taxon>
        <taxon>Basidiomycota</taxon>
        <taxon>Pucciniomycotina</taxon>
        <taxon>Pucciniomycetes</taxon>
        <taxon>Pucciniales</taxon>
        <taxon>Melampsoraceae</taxon>
        <taxon>Melampsora</taxon>
    </lineage>
</organism>
<dbReference type="InParanoid" id="F4RM57"/>
<dbReference type="SMART" id="SM00220">
    <property type="entry name" value="S_TKc"/>
    <property type="match status" value="1"/>
</dbReference>
<evidence type="ECO:0000256" key="4">
    <source>
        <dbReference type="ARBA" id="ARBA00022741"/>
    </source>
</evidence>
<dbReference type="SUPFAM" id="SSF49879">
    <property type="entry name" value="SMAD/FHA domain"/>
    <property type="match status" value="1"/>
</dbReference>
<keyword evidence="3" id="KW-0808">Transferase</keyword>
<feature type="region of interest" description="Disordered" evidence="8">
    <location>
        <begin position="31"/>
        <end position="65"/>
    </location>
</feature>
<keyword evidence="12" id="KW-1185">Reference proteome</keyword>
<name>F4RM57_MELLP</name>
<evidence type="ECO:0000256" key="2">
    <source>
        <dbReference type="ARBA" id="ARBA00022527"/>
    </source>
</evidence>
<dbReference type="STRING" id="747676.F4RM57"/>
<dbReference type="Pfam" id="PF00069">
    <property type="entry name" value="Pkinase"/>
    <property type="match status" value="1"/>
</dbReference>
<dbReference type="PROSITE" id="PS00108">
    <property type="entry name" value="PROTEIN_KINASE_ST"/>
    <property type="match status" value="1"/>
</dbReference>
<dbReference type="AlphaFoldDB" id="F4RM57"/>
<keyword evidence="4 7" id="KW-0547">Nucleotide-binding</keyword>
<dbReference type="Pfam" id="PF00498">
    <property type="entry name" value="FHA"/>
    <property type="match status" value="1"/>
</dbReference>
<dbReference type="GO" id="GO:0005524">
    <property type="term" value="F:ATP binding"/>
    <property type="evidence" value="ECO:0007669"/>
    <property type="project" value="UniProtKB-UniRule"/>
</dbReference>
<dbReference type="OrthoDB" id="10252171at2759"/>
<dbReference type="InterPro" id="IPR008984">
    <property type="entry name" value="SMAD_FHA_dom_sf"/>
</dbReference>
<sequence>MAFPDRNHRYLNGYFNRDNTEYENDQFVYSQATQEQPPTQINTDDQIWLPSPSQAEPIPEEEEETPWATLHDLTRHVPKKALMPGVNLLCIGREKNRDLPKSRCKQDLVIKTDHQNACQLSRKHCIIQRKGVNDEDLDSQTKHGGEDFIRQMTKKAKMPHNGQNTSEVISIRDLSSNGTFINGKKCEPNKWTKLDHGDHIALGSITGQNDKPSRTFEWMISIPSQRKFPMNKKPAAHSLIGQKVYDRYDLISPLGHGAFATTWKAFDRESGEFRAIKVIQKKDHEHNTQNLVNFQREIEILEKVDHPNIVKFFESFEDEEFIWIVLELVDGGEYLDYVCNSNGLDEESCRIITAMLLQALAYLAALNIAHRDLKPENILMTSGANPRPKIADFGLAKQLTKPNARFKTQCGTPAYLAPEIVVPALNNKKKGYTVAVDMYSLGVIVYAALGNCSPFEGQEQRGDIRQICKERKVDTSVLSELKPNISEAALEFITRLTIPIAEERMSANEALEHRWIRESVIEWPQKACQLPSNPTLSSSPPEEETILAKSTKPVRQKINEDESFEYQANDPTENYDYPRLSEWQEGVTSDFDWPNQLDLIDGISKRRSPTSISPYNSVQTHEDQKVDVINEMCSQKLDLLKERSMWNWSNDWFWLGKMRLETQCSSEKNSTEDLPVVPTSAPPSCSNTRSESNVSIPVSPNESLIDKQLHQIHSHFNPKGFTSSKRKLRQWSTSPRLISKPIAKDDQIPAKMKLFKEVSKESKKEEIHQTKETDLMKVKGIEKVLKPLNRITSNKNLLVTKPSYHLQENPMVFKPKGTGIGNGNGKELETTEDLPKKKRNRQN</sequence>
<dbReference type="InterPro" id="IPR011009">
    <property type="entry name" value="Kinase-like_dom_sf"/>
</dbReference>
<dbReference type="VEuPathDB" id="FungiDB:MELLADRAFT_106638"/>
<feature type="compositionally biased region" description="Low complexity" evidence="8">
    <location>
        <begin position="531"/>
        <end position="540"/>
    </location>
</feature>
<dbReference type="PROSITE" id="PS00107">
    <property type="entry name" value="PROTEIN_KINASE_ATP"/>
    <property type="match status" value="1"/>
</dbReference>
<dbReference type="SUPFAM" id="SSF56112">
    <property type="entry name" value="Protein kinase-like (PK-like)"/>
    <property type="match status" value="1"/>
</dbReference>
<proteinExistence type="inferred from homology"/>
<dbReference type="PANTHER" id="PTHR24347">
    <property type="entry name" value="SERINE/THREONINE-PROTEIN KINASE"/>
    <property type="match status" value="1"/>
</dbReference>
<dbReference type="InterPro" id="IPR000719">
    <property type="entry name" value="Prot_kinase_dom"/>
</dbReference>
<evidence type="ECO:0000313" key="11">
    <source>
        <dbReference type="EMBL" id="EGG06528.1"/>
    </source>
</evidence>
<dbReference type="GO" id="GO:0004674">
    <property type="term" value="F:protein serine/threonine kinase activity"/>
    <property type="evidence" value="ECO:0007669"/>
    <property type="project" value="UniProtKB-KW"/>
</dbReference>
<keyword evidence="2" id="KW-0723">Serine/threonine-protein kinase</keyword>
<dbReference type="SMART" id="SM00240">
    <property type="entry name" value="FHA"/>
    <property type="match status" value="1"/>
</dbReference>
<gene>
    <name evidence="11" type="ORF">MELLADRAFT_106638</name>
</gene>
<dbReference type="HOGENOM" id="CLU_337727_0_0_1"/>
<dbReference type="Gene3D" id="1.10.510.10">
    <property type="entry name" value="Transferase(Phosphotransferase) domain 1"/>
    <property type="match status" value="1"/>
</dbReference>
<dbReference type="InterPro" id="IPR017441">
    <property type="entry name" value="Protein_kinase_ATP_BS"/>
</dbReference>
<dbReference type="InterPro" id="IPR008271">
    <property type="entry name" value="Ser/Thr_kinase_AS"/>
</dbReference>
<reference evidence="12" key="1">
    <citation type="journal article" date="2011" name="Proc. Natl. Acad. Sci. U.S.A.">
        <title>Obligate biotrophy features unraveled by the genomic analysis of rust fungi.</title>
        <authorList>
            <person name="Duplessis S."/>
            <person name="Cuomo C.A."/>
            <person name="Lin Y.-C."/>
            <person name="Aerts A."/>
            <person name="Tisserant E."/>
            <person name="Veneault-Fourrey C."/>
            <person name="Joly D.L."/>
            <person name="Hacquard S."/>
            <person name="Amselem J."/>
            <person name="Cantarel B.L."/>
            <person name="Chiu R."/>
            <person name="Coutinho P.M."/>
            <person name="Feau N."/>
            <person name="Field M."/>
            <person name="Frey P."/>
            <person name="Gelhaye E."/>
            <person name="Goldberg J."/>
            <person name="Grabherr M.G."/>
            <person name="Kodira C.D."/>
            <person name="Kohler A."/>
            <person name="Kuees U."/>
            <person name="Lindquist E.A."/>
            <person name="Lucas S.M."/>
            <person name="Mago R."/>
            <person name="Mauceli E."/>
            <person name="Morin E."/>
            <person name="Murat C."/>
            <person name="Pangilinan J.L."/>
            <person name="Park R."/>
            <person name="Pearson M."/>
            <person name="Quesneville H."/>
            <person name="Rouhier N."/>
            <person name="Sakthikumar S."/>
            <person name="Salamov A.A."/>
            <person name="Schmutz J."/>
            <person name="Selles B."/>
            <person name="Shapiro H."/>
            <person name="Tanguay P."/>
            <person name="Tuskan G.A."/>
            <person name="Henrissat B."/>
            <person name="Van de Peer Y."/>
            <person name="Rouze P."/>
            <person name="Ellis J.G."/>
            <person name="Dodds P.N."/>
            <person name="Schein J.E."/>
            <person name="Zhong S."/>
            <person name="Hamelin R.C."/>
            <person name="Grigoriev I.V."/>
            <person name="Szabo L.J."/>
            <person name="Martin F."/>
        </authorList>
    </citation>
    <scope>NUCLEOTIDE SEQUENCE [LARGE SCALE GENOMIC DNA]</scope>
    <source>
        <strain evidence="12">98AG31 / pathotype 3-4-7</strain>
    </source>
</reference>
<dbReference type="eggNOG" id="KOG0615">
    <property type="taxonomic scope" value="Eukaryota"/>
</dbReference>
<dbReference type="KEGG" id="mlr:MELLADRAFT_106638"/>
<evidence type="ECO:0000256" key="6">
    <source>
        <dbReference type="ARBA" id="ARBA00022840"/>
    </source>
</evidence>
<dbReference type="PROSITE" id="PS50011">
    <property type="entry name" value="PROTEIN_KINASE_DOM"/>
    <property type="match status" value="1"/>
</dbReference>
<dbReference type="InterPro" id="IPR000253">
    <property type="entry name" value="FHA_dom"/>
</dbReference>
<dbReference type="Gene3D" id="2.60.200.20">
    <property type="match status" value="1"/>
</dbReference>
<evidence type="ECO:0000256" key="7">
    <source>
        <dbReference type="PROSITE-ProRule" id="PRU10141"/>
    </source>
</evidence>
<feature type="region of interest" description="Disordered" evidence="8">
    <location>
        <begin position="531"/>
        <end position="553"/>
    </location>
</feature>
<evidence type="ECO:0000259" key="9">
    <source>
        <dbReference type="PROSITE" id="PS50006"/>
    </source>
</evidence>
<accession>F4RM57</accession>
<dbReference type="FunFam" id="1.10.510.10:FF:000571">
    <property type="entry name" value="Maternal embryonic leucine zipper kinase"/>
    <property type="match status" value="1"/>
</dbReference>
<evidence type="ECO:0000256" key="3">
    <source>
        <dbReference type="ARBA" id="ARBA00022679"/>
    </source>
</evidence>
<protein>
    <submittedName>
        <fullName evidence="11">Uncharacterized protein</fullName>
    </submittedName>
</protein>
<keyword evidence="6 7" id="KW-0067">ATP-binding</keyword>
<evidence type="ECO:0000259" key="10">
    <source>
        <dbReference type="PROSITE" id="PS50011"/>
    </source>
</evidence>
<evidence type="ECO:0000313" key="12">
    <source>
        <dbReference type="Proteomes" id="UP000001072"/>
    </source>
</evidence>
<feature type="region of interest" description="Disordered" evidence="8">
    <location>
        <begin position="670"/>
        <end position="694"/>
    </location>
</feature>
<evidence type="ECO:0000256" key="5">
    <source>
        <dbReference type="ARBA" id="ARBA00022777"/>
    </source>
</evidence>
<evidence type="ECO:0000256" key="1">
    <source>
        <dbReference type="ARBA" id="ARBA00005575"/>
    </source>
</evidence>
<comment type="similarity">
    <text evidence="1">Belongs to the protein kinase superfamily. CAMK Ser/Thr protein kinase family. CHEK2 subfamily.</text>
</comment>
<dbReference type="GeneID" id="18922952"/>
<dbReference type="RefSeq" id="XP_007410362.1">
    <property type="nucleotide sequence ID" value="XM_007410300.1"/>
</dbReference>
<keyword evidence="5" id="KW-0418">Kinase</keyword>
<feature type="compositionally biased region" description="Polar residues" evidence="8">
    <location>
        <begin position="682"/>
        <end position="694"/>
    </location>
</feature>
<feature type="binding site" evidence="7">
    <location>
        <position position="277"/>
    </location>
    <ligand>
        <name>ATP</name>
        <dbReference type="ChEBI" id="CHEBI:30616"/>
    </ligand>
</feature>
<dbReference type="PROSITE" id="PS50006">
    <property type="entry name" value="FHA_DOMAIN"/>
    <property type="match status" value="1"/>
</dbReference>
<feature type="compositionally biased region" description="Polar residues" evidence="8">
    <location>
        <begin position="31"/>
        <end position="45"/>
    </location>
</feature>
<feature type="region of interest" description="Disordered" evidence="8">
    <location>
        <begin position="809"/>
        <end position="843"/>
    </location>
</feature>
<evidence type="ECO:0000256" key="8">
    <source>
        <dbReference type="SAM" id="MobiDB-lite"/>
    </source>
</evidence>
<feature type="domain" description="Protein kinase" evidence="10">
    <location>
        <begin position="248"/>
        <end position="516"/>
    </location>
</feature>
<dbReference type="FunFam" id="3.30.200.20:FF:000315">
    <property type="entry name" value="Calcium-dependent protein kinase 3"/>
    <property type="match status" value="1"/>
</dbReference>